<gene>
    <name evidence="1" type="ORF">CE91St55_27730</name>
</gene>
<evidence type="ECO:0000313" key="1">
    <source>
        <dbReference type="EMBL" id="GKH00792.1"/>
    </source>
</evidence>
<organism evidence="1 2">
    <name type="scientific">Hungatella hathewayi</name>
    <dbReference type="NCBI Taxonomy" id="154046"/>
    <lineage>
        <taxon>Bacteria</taxon>
        <taxon>Bacillati</taxon>
        <taxon>Bacillota</taxon>
        <taxon>Clostridia</taxon>
        <taxon>Lachnospirales</taxon>
        <taxon>Lachnospiraceae</taxon>
        <taxon>Hungatella</taxon>
    </lineage>
</organism>
<dbReference type="Proteomes" id="UP001055091">
    <property type="component" value="Unassembled WGS sequence"/>
</dbReference>
<reference evidence="1" key="1">
    <citation type="submission" date="2022-01" db="EMBL/GenBank/DDBJ databases">
        <title>Novel bile acid biosynthetic pathways are enriched in the microbiome of centenarians.</title>
        <authorList>
            <person name="Sato Y."/>
            <person name="Atarashi K."/>
            <person name="Plichta R.D."/>
            <person name="Arai Y."/>
            <person name="Sasajima S."/>
            <person name="Kearney M.S."/>
            <person name="Suda W."/>
            <person name="Takeshita K."/>
            <person name="Sasaki T."/>
            <person name="Okamoto S."/>
            <person name="Skelly N.A."/>
            <person name="Okamura Y."/>
            <person name="Vlamakis H."/>
            <person name="Li Y."/>
            <person name="Tanoue T."/>
            <person name="Takei H."/>
            <person name="Nittono H."/>
            <person name="Narushima S."/>
            <person name="Irie J."/>
            <person name="Itoh H."/>
            <person name="Moriya K."/>
            <person name="Sugiura Y."/>
            <person name="Suematsu M."/>
            <person name="Moritoki N."/>
            <person name="Shibata S."/>
            <person name="Littman R.D."/>
            <person name="Fischbach A.M."/>
            <person name="Uwamino Y."/>
            <person name="Inoue T."/>
            <person name="Honda A."/>
            <person name="Hattori M."/>
            <person name="Murai T."/>
            <person name="Xavier J.R."/>
            <person name="Hirose N."/>
            <person name="Honda K."/>
        </authorList>
    </citation>
    <scope>NUCLEOTIDE SEQUENCE</scope>
    <source>
        <strain evidence="1">CE91-St55</strain>
    </source>
</reference>
<comment type="caution">
    <text evidence="1">The sequence shown here is derived from an EMBL/GenBank/DDBJ whole genome shotgun (WGS) entry which is preliminary data.</text>
</comment>
<proteinExistence type="predicted"/>
<sequence length="78" mass="8571">MGGYCDSFRKEVFSAIKGKGSFLNGQPIHVSNAEKLSDTMIGLETAKRELADENFARFRRGGAVSARMYAGLSLPLWN</sequence>
<accession>A0AA37JH24</accession>
<name>A0AA37JH24_9FIRM</name>
<dbReference type="EMBL" id="BQNJ01000001">
    <property type="protein sequence ID" value="GKH00792.1"/>
    <property type="molecule type" value="Genomic_DNA"/>
</dbReference>
<dbReference type="AlphaFoldDB" id="A0AA37JH24"/>
<evidence type="ECO:0000313" key="2">
    <source>
        <dbReference type="Proteomes" id="UP001055091"/>
    </source>
</evidence>
<protein>
    <submittedName>
        <fullName evidence="1">Uncharacterized protein</fullName>
    </submittedName>
</protein>
<dbReference type="SUPFAM" id="SSF56655">
    <property type="entry name" value="Carbohydrate phosphatase"/>
    <property type="match status" value="1"/>
</dbReference>
<dbReference type="Gene3D" id="3.30.540.10">
    <property type="entry name" value="Fructose-1,6-Bisphosphatase, subunit A, domain 1"/>
    <property type="match status" value="1"/>
</dbReference>